<proteinExistence type="predicted"/>
<dbReference type="PRINTS" id="PR00195">
    <property type="entry name" value="DYNAMIN"/>
</dbReference>
<evidence type="ECO:0000313" key="4">
    <source>
        <dbReference type="EMBL" id="KIW57083.1"/>
    </source>
</evidence>
<name>A0A0D2ENP7_9EURO</name>
<sequence>MLRVCFILQSFNNISSAIIIVNLRHGILTISWYTPLDAAKGETGAAALASASACALIRRDARQAARLLGQVFYISRIVSQTSEARAPIGHVRIKLPHSTQKHLPKTQVGQRQFSVYSGRRNSAPKATALLCSIHLFQSPERLELLNDIDRFRQHGLANLPQIVVCGDTSSGKSSVLGAISGIGFPVSSTICTRFATEIALRYSNDDTVSGRAFISPAPNSPEAHCSRVKSFDKAIASLEAIPEIMQEAQNAMGLGNDAGISRDVLHLRLQGRLLPNLTLVDLPGLIHASEDTNDIRKVQELVEYYFNQQESIILIVVSAENPINNQGILTSSRRFDPTGARSIGVITKPDQAQRSDKIGLLPAIISLAKNQNNTYKFRRPWHIVRCLNDDERSRGVDREILEQELFSRDPWDEFDRSQLGIRSLRSELSQYLQEHIISVLPQLMESLEGKIARVKRELEALGPPRAARAELMQYLVKISGQYSSLVDDALSGDYTDPFFQRKSSNTRLRATTMAKTDAFETAMRTQGHTFEVTRMPFAFSSPLSRTQKITESDALIKVGKLLESHRGPELSFLFNPRLVGELFKEQSQNWPAMASTYTKEICQAVRAFLRKVVEHICPKTGETSERILRHVF</sequence>
<dbReference type="GO" id="GO:0006897">
    <property type="term" value="P:endocytosis"/>
    <property type="evidence" value="ECO:0007669"/>
    <property type="project" value="TreeGrafter"/>
</dbReference>
<dbReference type="GO" id="GO:0005874">
    <property type="term" value="C:microtubule"/>
    <property type="evidence" value="ECO:0007669"/>
    <property type="project" value="TreeGrafter"/>
</dbReference>
<dbReference type="GO" id="GO:0000266">
    <property type="term" value="P:mitochondrial fission"/>
    <property type="evidence" value="ECO:0007669"/>
    <property type="project" value="TreeGrafter"/>
</dbReference>
<dbReference type="PANTHER" id="PTHR11566">
    <property type="entry name" value="DYNAMIN"/>
    <property type="match status" value="1"/>
</dbReference>
<protein>
    <recommendedName>
        <fullName evidence="3">Dynamin-type G domain-containing protein</fullName>
    </recommendedName>
</protein>
<dbReference type="AlphaFoldDB" id="A0A0D2ENP7"/>
<keyword evidence="5" id="KW-1185">Reference proteome</keyword>
<dbReference type="Gene3D" id="3.40.50.300">
    <property type="entry name" value="P-loop containing nucleotide triphosphate hydrolases"/>
    <property type="match status" value="1"/>
</dbReference>
<dbReference type="InterPro" id="IPR001401">
    <property type="entry name" value="Dynamin_GTPase"/>
</dbReference>
<dbReference type="CDD" id="cd08771">
    <property type="entry name" value="DLP_1"/>
    <property type="match status" value="1"/>
</dbReference>
<evidence type="ECO:0000313" key="5">
    <source>
        <dbReference type="Proteomes" id="UP000054342"/>
    </source>
</evidence>
<accession>A0A0D2ENP7</accession>
<reference evidence="4 5" key="1">
    <citation type="submission" date="2015-01" db="EMBL/GenBank/DDBJ databases">
        <title>The Genome Sequence of Exophiala xenobiotica CBS118157.</title>
        <authorList>
            <consortium name="The Broad Institute Genomics Platform"/>
            <person name="Cuomo C."/>
            <person name="de Hoog S."/>
            <person name="Gorbushina A."/>
            <person name="Stielow B."/>
            <person name="Teixiera M."/>
            <person name="Abouelleil A."/>
            <person name="Chapman S.B."/>
            <person name="Priest M."/>
            <person name="Young S.K."/>
            <person name="Wortman J."/>
            <person name="Nusbaum C."/>
            <person name="Birren B."/>
        </authorList>
    </citation>
    <scope>NUCLEOTIDE SEQUENCE [LARGE SCALE GENOMIC DNA]</scope>
    <source>
        <strain evidence="4 5">CBS 118157</strain>
    </source>
</reference>
<dbReference type="GO" id="GO:0048312">
    <property type="term" value="P:intracellular distribution of mitochondria"/>
    <property type="evidence" value="ECO:0007669"/>
    <property type="project" value="TreeGrafter"/>
</dbReference>
<dbReference type="InterPro" id="IPR022812">
    <property type="entry name" value="Dynamin"/>
</dbReference>
<evidence type="ECO:0000256" key="2">
    <source>
        <dbReference type="ARBA" id="ARBA00023134"/>
    </source>
</evidence>
<dbReference type="Pfam" id="PF01031">
    <property type="entry name" value="Dynamin_M"/>
    <property type="match status" value="1"/>
</dbReference>
<dbReference type="GO" id="GO:0005739">
    <property type="term" value="C:mitochondrion"/>
    <property type="evidence" value="ECO:0007669"/>
    <property type="project" value="TreeGrafter"/>
</dbReference>
<organism evidence="4 5">
    <name type="scientific">Exophiala xenobiotica</name>
    <dbReference type="NCBI Taxonomy" id="348802"/>
    <lineage>
        <taxon>Eukaryota</taxon>
        <taxon>Fungi</taxon>
        <taxon>Dikarya</taxon>
        <taxon>Ascomycota</taxon>
        <taxon>Pezizomycotina</taxon>
        <taxon>Eurotiomycetes</taxon>
        <taxon>Chaetothyriomycetidae</taxon>
        <taxon>Chaetothyriales</taxon>
        <taxon>Herpotrichiellaceae</taxon>
        <taxon>Exophiala</taxon>
    </lineage>
</organism>
<dbReference type="GO" id="GO:0005525">
    <property type="term" value="F:GTP binding"/>
    <property type="evidence" value="ECO:0007669"/>
    <property type="project" value="InterPro"/>
</dbReference>
<keyword evidence="2" id="KW-0342">GTP-binding</keyword>
<dbReference type="Pfam" id="PF00350">
    <property type="entry name" value="Dynamin_N"/>
    <property type="match status" value="1"/>
</dbReference>
<dbReference type="HOGENOM" id="CLU_008964_7_2_1"/>
<dbReference type="STRING" id="348802.A0A0D2ENP7"/>
<dbReference type="PROSITE" id="PS51718">
    <property type="entry name" value="G_DYNAMIN_2"/>
    <property type="match status" value="1"/>
</dbReference>
<dbReference type="RefSeq" id="XP_013317667.1">
    <property type="nucleotide sequence ID" value="XM_013462213.1"/>
</dbReference>
<dbReference type="SUPFAM" id="SSF52540">
    <property type="entry name" value="P-loop containing nucleoside triphosphate hydrolases"/>
    <property type="match status" value="1"/>
</dbReference>
<keyword evidence="1" id="KW-0547">Nucleotide-binding</keyword>
<dbReference type="OrthoDB" id="415706at2759"/>
<evidence type="ECO:0000256" key="1">
    <source>
        <dbReference type="ARBA" id="ARBA00022741"/>
    </source>
</evidence>
<gene>
    <name evidence="4" type="ORF">PV05_05684</name>
</gene>
<dbReference type="GO" id="GO:0016559">
    <property type="term" value="P:peroxisome fission"/>
    <property type="evidence" value="ECO:0007669"/>
    <property type="project" value="TreeGrafter"/>
</dbReference>
<feature type="domain" description="Dynamin-type G" evidence="3">
    <location>
        <begin position="156"/>
        <end position="441"/>
    </location>
</feature>
<dbReference type="SMART" id="SM00053">
    <property type="entry name" value="DYNc"/>
    <property type="match status" value="1"/>
</dbReference>
<dbReference type="InterPro" id="IPR027417">
    <property type="entry name" value="P-loop_NTPase"/>
</dbReference>
<dbReference type="InterPro" id="IPR030381">
    <property type="entry name" value="G_DYNAMIN_dom"/>
</dbReference>
<dbReference type="InterPro" id="IPR045063">
    <property type="entry name" value="Dynamin_N"/>
</dbReference>
<dbReference type="GO" id="GO:0008017">
    <property type="term" value="F:microtubule binding"/>
    <property type="evidence" value="ECO:0007669"/>
    <property type="project" value="TreeGrafter"/>
</dbReference>
<dbReference type="GO" id="GO:0003924">
    <property type="term" value="F:GTPase activity"/>
    <property type="evidence" value="ECO:0007669"/>
    <property type="project" value="InterPro"/>
</dbReference>
<evidence type="ECO:0000259" key="3">
    <source>
        <dbReference type="PROSITE" id="PS51718"/>
    </source>
</evidence>
<dbReference type="Proteomes" id="UP000054342">
    <property type="component" value="Unassembled WGS sequence"/>
</dbReference>
<dbReference type="GeneID" id="25327592"/>
<dbReference type="InterPro" id="IPR000375">
    <property type="entry name" value="Dynamin_stalk"/>
</dbReference>
<dbReference type="GO" id="GO:0016020">
    <property type="term" value="C:membrane"/>
    <property type="evidence" value="ECO:0007669"/>
    <property type="project" value="TreeGrafter"/>
</dbReference>
<dbReference type="PANTHER" id="PTHR11566:SF21">
    <property type="entry name" value="DYNAMIN RELATED PROTEIN 1, ISOFORM A"/>
    <property type="match status" value="1"/>
</dbReference>
<dbReference type="EMBL" id="KN847319">
    <property type="protein sequence ID" value="KIW57083.1"/>
    <property type="molecule type" value="Genomic_DNA"/>
</dbReference>